<dbReference type="InterPro" id="IPR019587">
    <property type="entry name" value="Polyketide_cyclase/dehydratase"/>
</dbReference>
<dbReference type="STRING" id="1618023.UH38_22265"/>
<dbReference type="EMBL" id="JYON01000035">
    <property type="protein sequence ID" value="KJH69733.1"/>
    <property type="molecule type" value="Genomic_DNA"/>
</dbReference>
<evidence type="ECO:0000313" key="2">
    <source>
        <dbReference type="Proteomes" id="UP000032452"/>
    </source>
</evidence>
<dbReference type="Proteomes" id="UP000032452">
    <property type="component" value="Unassembled WGS sequence"/>
</dbReference>
<accession>A0A0D8ZLQ4</accession>
<gene>
    <name evidence="1" type="ORF">UH38_22265</name>
</gene>
<comment type="caution">
    <text evidence="1">The sequence shown here is derived from an EMBL/GenBank/DDBJ whole genome shotgun (WGS) entry which is preliminary data.</text>
</comment>
<name>A0A0D8ZLQ4_9CYAN</name>
<keyword evidence="2" id="KW-1185">Reference proteome</keyword>
<reference evidence="1 2" key="1">
    <citation type="submission" date="2015-02" db="EMBL/GenBank/DDBJ databases">
        <title>Draft genome of a novel marine cyanobacterium (Chroococcales) isolated from South Atlantic Ocean.</title>
        <authorList>
            <person name="Rigonato J."/>
            <person name="Alvarenga D.O."/>
            <person name="Branco L.H."/>
            <person name="Varani A.M."/>
            <person name="Brandini F.P."/>
            <person name="Fiore M.F."/>
        </authorList>
    </citation>
    <scope>NUCLEOTIDE SEQUENCE [LARGE SCALE GENOMIC DNA]</scope>
    <source>
        <strain evidence="1 2">CENA595</strain>
    </source>
</reference>
<dbReference type="RefSeq" id="WP_045056901.1">
    <property type="nucleotide sequence ID" value="NZ_CAWMDP010000034.1"/>
</dbReference>
<dbReference type="Gene3D" id="3.30.530.20">
    <property type="match status" value="1"/>
</dbReference>
<dbReference type="PATRIC" id="fig|1618023.3.peg.2966"/>
<dbReference type="AlphaFoldDB" id="A0A0D8ZLQ4"/>
<protein>
    <submittedName>
        <fullName evidence="1">Polyketide cyclase</fullName>
    </submittedName>
</protein>
<dbReference type="OrthoDB" id="557779at2"/>
<dbReference type="Pfam" id="PF10604">
    <property type="entry name" value="Polyketide_cyc2"/>
    <property type="match status" value="1"/>
</dbReference>
<sequence>MANQQFKNSIEINASPTIVEHCISDRTLMHKWLNPALRCEPVGEWSTEVGSRSRFIILIPLVKPTLEAVILERKPGLIVWGFAGFFQGSDRWECQEVSQGTRLVNCFTFEISNPVIRTGFNIFASYLTKTDMRSQLHRLKRVAEAIQVEEKARNIEKSKPKIT</sequence>
<dbReference type="CDD" id="cd07812">
    <property type="entry name" value="SRPBCC"/>
    <property type="match status" value="1"/>
</dbReference>
<proteinExistence type="predicted"/>
<dbReference type="InterPro" id="IPR023393">
    <property type="entry name" value="START-like_dom_sf"/>
</dbReference>
<organism evidence="1 2">
    <name type="scientific">Aliterella atlantica CENA595</name>
    <dbReference type="NCBI Taxonomy" id="1618023"/>
    <lineage>
        <taxon>Bacteria</taxon>
        <taxon>Bacillati</taxon>
        <taxon>Cyanobacteriota</taxon>
        <taxon>Cyanophyceae</taxon>
        <taxon>Chroococcidiopsidales</taxon>
        <taxon>Aliterellaceae</taxon>
        <taxon>Aliterella</taxon>
    </lineage>
</organism>
<dbReference type="SUPFAM" id="SSF55961">
    <property type="entry name" value="Bet v1-like"/>
    <property type="match status" value="1"/>
</dbReference>
<evidence type="ECO:0000313" key="1">
    <source>
        <dbReference type="EMBL" id="KJH69733.1"/>
    </source>
</evidence>